<evidence type="ECO:0000259" key="3">
    <source>
        <dbReference type="Pfam" id="PF20684"/>
    </source>
</evidence>
<evidence type="ECO:0000256" key="2">
    <source>
        <dbReference type="SAM" id="Phobius"/>
    </source>
</evidence>
<dbReference type="AlphaFoldDB" id="A0A6A5UKY1"/>
<feature type="transmembrane region" description="Helical" evidence="2">
    <location>
        <begin position="244"/>
        <end position="265"/>
    </location>
</feature>
<dbReference type="Pfam" id="PF20684">
    <property type="entry name" value="Fung_rhodopsin"/>
    <property type="match status" value="1"/>
</dbReference>
<feature type="region of interest" description="Disordered" evidence="1">
    <location>
        <begin position="382"/>
        <end position="406"/>
    </location>
</feature>
<evidence type="ECO:0000313" key="4">
    <source>
        <dbReference type="EMBL" id="KAF1965591.1"/>
    </source>
</evidence>
<dbReference type="Proteomes" id="UP000800036">
    <property type="component" value="Unassembled WGS sequence"/>
</dbReference>
<accession>A0A6A5UKY1</accession>
<keyword evidence="5" id="KW-1185">Reference proteome</keyword>
<sequence length="406" mass="44769">MTATPPPYFITEVDKQGLIAVSTAITLAFVWTCFGIRIWLRCRSVESWKLDDNFLAGATILSTAQSAVVFNAINAGLGKSIGFLSSSTLKEVGKNELAAQILYLSSLFLSKCAVLFLYLRLSPQKRHIYVTWTTIAISVAWLLASVVLVALPCSALDFWFKGGAKCSYLWLRWKAIGAIDIATETVIVLISVLMVAHINMRLKGKIVVIVAFSARLPVIAAAAFRLRYLHTTIESADRTLDGSYYAIATQWHVGYAIMSTTISGLRPFLRPFSKSGCHYSSSNGNSLPSRSGVEPQGQAYQLEALPGDHPSTSGTHEHLHLQAPIPVLRPDASTRNVVITGGETGWDDDMHLEEDATSRVSRESQQWIIKKRTELRVENTRLSDVSRTKSSRGHTIQRESRRAGQT</sequence>
<keyword evidence="2" id="KW-0472">Membrane</keyword>
<feature type="transmembrane region" description="Helical" evidence="2">
    <location>
        <begin position="17"/>
        <end position="40"/>
    </location>
</feature>
<feature type="transmembrane region" description="Helical" evidence="2">
    <location>
        <begin position="171"/>
        <end position="194"/>
    </location>
</feature>
<dbReference type="PANTHER" id="PTHR39614">
    <property type="entry name" value="INTEGRAL MEMBRANE PROTEIN"/>
    <property type="match status" value="1"/>
</dbReference>
<dbReference type="InterPro" id="IPR049326">
    <property type="entry name" value="Rhodopsin_dom_fungi"/>
</dbReference>
<feature type="domain" description="Rhodopsin" evidence="3">
    <location>
        <begin position="36"/>
        <end position="270"/>
    </location>
</feature>
<evidence type="ECO:0000313" key="5">
    <source>
        <dbReference type="Proteomes" id="UP000800036"/>
    </source>
</evidence>
<dbReference type="PANTHER" id="PTHR39614:SF2">
    <property type="entry name" value="INTEGRAL MEMBRANE PROTEIN"/>
    <property type="match status" value="1"/>
</dbReference>
<evidence type="ECO:0000256" key="1">
    <source>
        <dbReference type="SAM" id="MobiDB-lite"/>
    </source>
</evidence>
<organism evidence="4 5">
    <name type="scientific">Bimuria novae-zelandiae CBS 107.79</name>
    <dbReference type="NCBI Taxonomy" id="1447943"/>
    <lineage>
        <taxon>Eukaryota</taxon>
        <taxon>Fungi</taxon>
        <taxon>Dikarya</taxon>
        <taxon>Ascomycota</taxon>
        <taxon>Pezizomycotina</taxon>
        <taxon>Dothideomycetes</taxon>
        <taxon>Pleosporomycetidae</taxon>
        <taxon>Pleosporales</taxon>
        <taxon>Massarineae</taxon>
        <taxon>Didymosphaeriaceae</taxon>
        <taxon>Bimuria</taxon>
    </lineage>
</organism>
<reference evidence="4" key="1">
    <citation type="journal article" date="2020" name="Stud. Mycol.">
        <title>101 Dothideomycetes genomes: a test case for predicting lifestyles and emergence of pathogens.</title>
        <authorList>
            <person name="Haridas S."/>
            <person name="Albert R."/>
            <person name="Binder M."/>
            <person name="Bloem J."/>
            <person name="Labutti K."/>
            <person name="Salamov A."/>
            <person name="Andreopoulos B."/>
            <person name="Baker S."/>
            <person name="Barry K."/>
            <person name="Bills G."/>
            <person name="Bluhm B."/>
            <person name="Cannon C."/>
            <person name="Castanera R."/>
            <person name="Culley D."/>
            <person name="Daum C."/>
            <person name="Ezra D."/>
            <person name="Gonzalez J."/>
            <person name="Henrissat B."/>
            <person name="Kuo A."/>
            <person name="Liang C."/>
            <person name="Lipzen A."/>
            <person name="Lutzoni F."/>
            <person name="Magnuson J."/>
            <person name="Mondo S."/>
            <person name="Nolan M."/>
            <person name="Ohm R."/>
            <person name="Pangilinan J."/>
            <person name="Park H.-J."/>
            <person name="Ramirez L."/>
            <person name="Alfaro M."/>
            <person name="Sun H."/>
            <person name="Tritt A."/>
            <person name="Yoshinaga Y."/>
            <person name="Zwiers L.-H."/>
            <person name="Turgeon B."/>
            <person name="Goodwin S."/>
            <person name="Spatafora J."/>
            <person name="Crous P."/>
            <person name="Grigoriev I."/>
        </authorList>
    </citation>
    <scope>NUCLEOTIDE SEQUENCE</scope>
    <source>
        <strain evidence="4">CBS 107.79</strain>
    </source>
</reference>
<feature type="transmembrane region" description="Helical" evidence="2">
    <location>
        <begin position="130"/>
        <end position="151"/>
    </location>
</feature>
<dbReference type="OrthoDB" id="3918601at2759"/>
<feature type="transmembrane region" description="Helical" evidence="2">
    <location>
        <begin position="52"/>
        <end position="77"/>
    </location>
</feature>
<protein>
    <recommendedName>
        <fullName evidence="3">Rhodopsin domain-containing protein</fullName>
    </recommendedName>
</protein>
<feature type="transmembrane region" description="Helical" evidence="2">
    <location>
        <begin position="97"/>
        <end position="118"/>
    </location>
</feature>
<proteinExistence type="predicted"/>
<gene>
    <name evidence="4" type="ORF">BU23DRAFT_545768</name>
</gene>
<feature type="transmembrane region" description="Helical" evidence="2">
    <location>
        <begin position="206"/>
        <end position="224"/>
    </location>
</feature>
<feature type="compositionally biased region" description="Basic and acidic residues" evidence="1">
    <location>
        <begin position="396"/>
        <end position="406"/>
    </location>
</feature>
<dbReference type="EMBL" id="ML976759">
    <property type="protein sequence ID" value="KAF1965591.1"/>
    <property type="molecule type" value="Genomic_DNA"/>
</dbReference>
<keyword evidence="2" id="KW-1133">Transmembrane helix</keyword>
<keyword evidence="2" id="KW-0812">Transmembrane</keyword>
<name>A0A6A5UKY1_9PLEO</name>